<comment type="similarity">
    <text evidence="1">Belongs to the ABC transporter superfamily.</text>
</comment>
<keyword evidence="4" id="KW-0677">Repeat</keyword>
<keyword evidence="3" id="KW-0762">Sugar transport</keyword>
<protein>
    <submittedName>
        <fullName evidence="8">Monosaccharide ABC transporter ATP-binding protein (CUT2 family)</fullName>
    </submittedName>
</protein>
<dbReference type="PROSITE" id="PS00211">
    <property type="entry name" value="ABC_TRANSPORTER_1"/>
    <property type="match status" value="1"/>
</dbReference>
<evidence type="ECO:0000313" key="9">
    <source>
        <dbReference type="Proteomes" id="UP000253529"/>
    </source>
</evidence>
<evidence type="ECO:0000256" key="5">
    <source>
        <dbReference type="ARBA" id="ARBA00022741"/>
    </source>
</evidence>
<organism evidence="8 9">
    <name type="scientific">Roseiarcus fermentans</name>
    <dbReference type="NCBI Taxonomy" id="1473586"/>
    <lineage>
        <taxon>Bacteria</taxon>
        <taxon>Pseudomonadati</taxon>
        <taxon>Pseudomonadota</taxon>
        <taxon>Alphaproteobacteria</taxon>
        <taxon>Hyphomicrobiales</taxon>
        <taxon>Roseiarcaceae</taxon>
        <taxon>Roseiarcus</taxon>
    </lineage>
</organism>
<evidence type="ECO:0000259" key="7">
    <source>
        <dbReference type="PROSITE" id="PS50893"/>
    </source>
</evidence>
<dbReference type="OrthoDB" id="9805029at2"/>
<keyword evidence="6 8" id="KW-0067">ATP-binding</keyword>
<feature type="domain" description="ABC transporter" evidence="7">
    <location>
        <begin position="14"/>
        <end position="253"/>
    </location>
</feature>
<keyword evidence="5" id="KW-0547">Nucleotide-binding</keyword>
<dbReference type="SUPFAM" id="SSF52540">
    <property type="entry name" value="P-loop containing nucleoside triphosphate hydrolases"/>
    <property type="match status" value="2"/>
</dbReference>
<dbReference type="InterPro" id="IPR050107">
    <property type="entry name" value="ABC_carbohydrate_import_ATPase"/>
</dbReference>
<dbReference type="AlphaFoldDB" id="A0A366FRT6"/>
<evidence type="ECO:0000256" key="1">
    <source>
        <dbReference type="ARBA" id="ARBA00005417"/>
    </source>
</evidence>
<accession>A0A366FRT6</accession>
<dbReference type="CDD" id="cd03216">
    <property type="entry name" value="ABC_Carb_Monos_I"/>
    <property type="match status" value="1"/>
</dbReference>
<dbReference type="GO" id="GO:0005524">
    <property type="term" value="F:ATP binding"/>
    <property type="evidence" value="ECO:0007669"/>
    <property type="project" value="UniProtKB-KW"/>
</dbReference>
<dbReference type="InterPro" id="IPR003593">
    <property type="entry name" value="AAA+_ATPase"/>
</dbReference>
<dbReference type="Gene3D" id="3.40.50.300">
    <property type="entry name" value="P-loop containing nucleotide triphosphate hydrolases"/>
    <property type="match status" value="2"/>
</dbReference>
<keyword evidence="2" id="KW-0813">Transport</keyword>
<dbReference type="InterPro" id="IPR027417">
    <property type="entry name" value="P-loop_NTPase"/>
</dbReference>
<evidence type="ECO:0000256" key="4">
    <source>
        <dbReference type="ARBA" id="ARBA00022737"/>
    </source>
</evidence>
<reference evidence="8 9" key="1">
    <citation type="submission" date="2018-06" db="EMBL/GenBank/DDBJ databases">
        <title>Genomic Encyclopedia of Type Strains, Phase IV (KMG-IV): sequencing the most valuable type-strain genomes for metagenomic binning, comparative biology and taxonomic classification.</title>
        <authorList>
            <person name="Goeker M."/>
        </authorList>
    </citation>
    <scope>NUCLEOTIDE SEQUENCE [LARGE SCALE GENOMIC DNA]</scope>
    <source>
        <strain evidence="8 9">DSM 24875</strain>
    </source>
</reference>
<dbReference type="GO" id="GO:0016887">
    <property type="term" value="F:ATP hydrolysis activity"/>
    <property type="evidence" value="ECO:0007669"/>
    <property type="project" value="InterPro"/>
</dbReference>
<dbReference type="RefSeq" id="WP_113887890.1">
    <property type="nucleotide sequence ID" value="NZ_QNRK01000003.1"/>
</dbReference>
<dbReference type="CDD" id="cd03215">
    <property type="entry name" value="ABC_Carb_Monos_II"/>
    <property type="match status" value="1"/>
</dbReference>
<evidence type="ECO:0000256" key="3">
    <source>
        <dbReference type="ARBA" id="ARBA00022597"/>
    </source>
</evidence>
<dbReference type="InterPro" id="IPR003439">
    <property type="entry name" value="ABC_transporter-like_ATP-bd"/>
</dbReference>
<feature type="domain" description="ABC transporter" evidence="7">
    <location>
        <begin position="259"/>
        <end position="505"/>
    </location>
</feature>
<dbReference type="InterPro" id="IPR017871">
    <property type="entry name" value="ABC_transporter-like_CS"/>
</dbReference>
<proteinExistence type="inferred from homology"/>
<comment type="caution">
    <text evidence="8">The sequence shown here is derived from an EMBL/GenBank/DDBJ whole genome shotgun (WGS) entry which is preliminary data.</text>
</comment>
<dbReference type="PROSITE" id="PS50893">
    <property type="entry name" value="ABC_TRANSPORTER_2"/>
    <property type="match status" value="2"/>
</dbReference>
<keyword evidence="9" id="KW-1185">Reference proteome</keyword>
<sequence length="509" mass="54443">MGRGEDWVVENAAFRIEGLRKSFGPVQVLDGVDLTLRPGSVTVLMGANGAGKSTLVKIVSAVHPRDAGRITLAGQPYAPASPAEAIRAGVVTVHQNINDGVVAGLDVATNLTLDRLNGSGAGFFFNPRRVRRQARAVAERMGLRLDLKAEVSALTLANRQLVAIARAMAHEPKVLILDEPTSSLSSAEADRLFEVLDRLRANGVAILYISHRMSDIRRLADTIVALRDGRVSGVFEGPALDYEGAVDAMLGKKTSLDAVVVQDASDPVLRVDALRLAPGARPFSLTLADGEIVVVTGLVGVGKTALAETLFGARAPIGGTMTLDGAAYAPASTRRAIERGVFLIAKERTESGVVPDFNLYENISLPFLKRLSSFGVANRGRERAQARAQIDSLGIVCRTERDDLQTLSGGNQQKVVVGRWLSQSARVLILDEPFQGVDIAARRDIASKLRASARGRATLFFLTELDEVFEVADRILVMSEHTLVGEHRNSGVDSQRLLAEIAGRIGKAA</sequence>
<dbReference type="Proteomes" id="UP000253529">
    <property type="component" value="Unassembled WGS sequence"/>
</dbReference>
<name>A0A366FRT6_9HYPH</name>
<dbReference type="SMART" id="SM00382">
    <property type="entry name" value="AAA"/>
    <property type="match status" value="2"/>
</dbReference>
<dbReference type="Pfam" id="PF00005">
    <property type="entry name" value="ABC_tran"/>
    <property type="match status" value="2"/>
</dbReference>
<dbReference type="PANTHER" id="PTHR43790:SF9">
    <property type="entry name" value="GALACTOFURANOSE TRANSPORTER ATP-BINDING PROTEIN YTFR"/>
    <property type="match status" value="1"/>
</dbReference>
<dbReference type="EMBL" id="QNRK01000003">
    <property type="protein sequence ID" value="RBP17267.1"/>
    <property type="molecule type" value="Genomic_DNA"/>
</dbReference>
<evidence type="ECO:0000256" key="6">
    <source>
        <dbReference type="ARBA" id="ARBA00022840"/>
    </source>
</evidence>
<dbReference type="PANTHER" id="PTHR43790">
    <property type="entry name" value="CARBOHYDRATE TRANSPORT ATP-BINDING PROTEIN MG119-RELATED"/>
    <property type="match status" value="1"/>
</dbReference>
<evidence type="ECO:0000256" key="2">
    <source>
        <dbReference type="ARBA" id="ARBA00022448"/>
    </source>
</evidence>
<gene>
    <name evidence="8" type="ORF">DFR50_103153</name>
</gene>
<evidence type="ECO:0000313" key="8">
    <source>
        <dbReference type="EMBL" id="RBP17267.1"/>
    </source>
</evidence>